<evidence type="ECO:0000313" key="3">
    <source>
        <dbReference type="Proteomes" id="UP000245771"/>
    </source>
</evidence>
<organism evidence="2 3">
    <name type="scientific">Meira miltonrushii</name>
    <dbReference type="NCBI Taxonomy" id="1280837"/>
    <lineage>
        <taxon>Eukaryota</taxon>
        <taxon>Fungi</taxon>
        <taxon>Dikarya</taxon>
        <taxon>Basidiomycota</taxon>
        <taxon>Ustilaginomycotina</taxon>
        <taxon>Exobasidiomycetes</taxon>
        <taxon>Exobasidiales</taxon>
        <taxon>Brachybasidiaceae</taxon>
        <taxon>Meira</taxon>
    </lineage>
</organism>
<evidence type="ECO:0000313" key="2">
    <source>
        <dbReference type="EMBL" id="PWN32929.1"/>
    </source>
</evidence>
<dbReference type="Proteomes" id="UP000245771">
    <property type="component" value="Unassembled WGS sequence"/>
</dbReference>
<feature type="region of interest" description="Disordered" evidence="1">
    <location>
        <begin position="1"/>
        <end position="24"/>
    </location>
</feature>
<feature type="compositionally biased region" description="Basic and acidic residues" evidence="1">
    <location>
        <begin position="78"/>
        <end position="93"/>
    </location>
</feature>
<dbReference type="GeneID" id="37022897"/>
<evidence type="ECO:0000256" key="1">
    <source>
        <dbReference type="SAM" id="MobiDB-lite"/>
    </source>
</evidence>
<reference evidence="2 3" key="1">
    <citation type="journal article" date="2018" name="Mol. Biol. Evol.">
        <title>Broad Genomic Sampling Reveals a Smut Pathogenic Ancestry of the Fungal Clade Ustilaginomycotina.</title>
        <authorList>
            <person name="Kijpornyongpan T."/>
            <person name="Mondo S.J."/>
            <person name="Barry K."/>
            <person name="Sandor L."/>
            <person name="Lee J."/>
            <person name="Lipzen A."/>
            <person name="Pangilinan J."/>
            <person name="LaButti K."/>
            <person name="Hainaut M."/>
            <person name="Henrissat B."/>
            <person name="Grigoriev I.V."/>
            <person name="Spatafora J.W."/>
            <person name="Aime M.C."/>
        </authorList>
    </citation>
    <scope>NUCLEOTIDE SEQUENCE [LARGE SCALE GENOMIC DNA]</scope>
    <source>
        <strain evidence="2 3">MCA 3882</strain>
    </source>
</reference>
<protein>
    <submittedName>
        <fullName evidence="2">Uncharacterized protein</fullName>
    </submittedName>
</protein>
<dbReference type="EMBL" id="KZ819605">
    <property type="protein sequence ID" value="PWN32929.1"/>
    <property type="molecule type" value="Genomic_DNA"/>
</dbReference>
<gene>
    <name evidence="2" type="ORF">FA14DRAFT_181600</name>
</gene>
<accession>A0A316V5R3</accession>
<sequence>MAEHDTGRVEFRAQDSSAHPTAPFQLYQNSVVPARESPEWYAKQKPSMTYSAVVQRMDLAKLKSENYDAYISKRKKHNESNKARRQALEGEAKKRAKALSSQSSKRFSERRKQMLNLPENALKAKLFRQKGAEACKKSRDKIMEAIKSGKATPKQIETYNKQKRAKALYSRKRYAQEKAEREALKVSNKG</sequence>
<name>A0A316V5R3_9BASI</name>
<dbReference type="AlphaFoldDB" id="A0A316V5R3"/>
<dbReference type="RefSeq" id="XP_025353231.1">
    <property type="nucleotide sequence ID" value="XM_025501116.1"/>
</dbReference>
<proteinExistence type="predicted"/>
<feature type="region of interest" description="Disordered" evidence="1">
    <location>
        <begin position="71"/>
        <end position="114"/>
    </location>
</feature>
<dbReference type="InParanoid" id="A0A316V5R3"/>
<feature type="compositionally biased region" description="Basic and acidic residues" evidence="1">
    <location>
        <begin position="1"/>
        <end position="13"/>
    </location>
</feature>
<keyword evidence="3" id="KW-1185">Reference proteome</keyword>